<gene>
    <name evidence="1" type="ORF">C0V82_16600</name>
</gene>
<name>A0A2K9NFZ1_9PROT</name>
<evidence type="ECO:0000313" key="1">
    <source>
        <dbReference type="EMBL" id="AUN32044.1"/>
    </source>
</evidence>
<dbReference type="Proteomes" id="UP000234752">
    <property type="component" value="Chromosome eg_2"/>
</dbReference>
<sequence length="249" mass="27275">MSNPVIVFLGPTLPVSAARKVLNADFRPPVAQGDVLRAVQDNPTAIIIIDGYFGNVPAVWHKEILFAMARGIPVLGAASMGALRAAELHTFGMEGHGAVFQAFADGRLEDDDEVAVTHGPAELGYPSLSEAMVNIRRTLSDAHAAGILSVEGRRRLEEIAKDLCYRDRNYGRVLREAEEEGEVDPFELSAFRDWLTIGRADQKREDAVSLLTHVRDTLDSGTLSVRPIYAFEHTAMWERVARPASAMPV</sequence>
<dbReference type="AlphaFoldDB" id="A0A2K9NFZ1"/>
<reference evidence="1 2" key="1">
    <citation type="submission" date="2017-12" db="EMBL/GenBank/DDBJ databases">
        <title>Genomes of bacteria within cyanobacterial aggregates.</title>
        <authorList>
            <person name="Cai H."/>
        </authorList>
    </citation>
    <scope>NUCLEOTIDE SEQUENCE [LARGE SCALE GENOMIC DNA]</scope>
    <source>
        <strain evidence="1 2">TH16</strain>
    </source>
</reference>
<dbReference type="KEGG" id="ncb:C0V82_16600"/>
<dbReference type="Pfam" id="PF07812">
    <property type="entry name" value="TfuA"/>
    <property type="match status" value="1"/>
</dbReference>
<dbReference type="OrthoDB" id="118811at2"/>
<keyword evidence="2" id="KW-1185">Reference proteome</keyword>
<organism evidence="1 2">
    <name type="scientific">Niveispirillum cyanobacteriorum</name>
    <dbReference type="NCBI Taxonomy" id="1612173"/>
    <lineage>
        <taxon>Bacteria</taxon>
        <taxon>Pseudomonadati</taxon>
        <taxon>Pseudomonadota</taxon>
        <taxon>Alphaproteobacteria</taxon>
        <taxon>Rhodospirillales</taxon>
        <taxon>Azospirillaceae</taxon>
        <taxon>Niveispirillum</taxon>
    </lineage>
</organism>
<evidence type="ECO:0000313" key="2">
    <source>
        <dbReference type="Proteomes" id="UP000234752"/>
    </source>
</evidence>
<dbReference type="InterPro" id="IPR012924">
    <property type="entry name" value="TfuA_core"/>
</dbReference>
<protein>
    <submittedName>
        <fullName evidence="1">TfuA protein</fullName>
    </submittedName>
</protein>
<accession>A0A2K9NFZ1</accession>
<dbReference type="EMBL" id="CP025612">
    <property type="protein sequence ID" value="AUN32044.1"/>
    <property type="molecule type" value="Genomic_DNA"/>
</dbReference>
<proteinExistence type="predicted"/>
<dbReference type="RefSeq" id="WP_102113595.1">
    <property type="nucleotide sequence ID" value="NZ_BMGN01000006.1"/>
</dbReference>